<organism evidence="2 3">
    <name type="scientific">Halobacillus seohaensis</name>
    <dbReference type="NCBI Taxonomy" id="447421"/>
    <lineage>
        <taxon>Bacteria</taxon>
        <taxon>Bacillati</taxon>
        <taxon>Bacillota</taxon>
        <taxon>Bacilli</taxon>
        <taxon>Bacillales</taxon>
        <taxon>Bacillaceae</taxon>
        <taxon>Halobacillus</taxon>
    </lineage>
</organism>
<name>A0ABW2EGY3_9BACI</name>
<reference evidence="3" key="1">
    <citation type="journal article" date="2019" name="Int. J. Syst. Evol. Microbiol.">
        <title>The Global Catalogue of Microorganisms (GCM) 10K type strain sequencing project: providing services to taxonomists for standard genome sequencing and annotation.</title>
        <authorList>
            <consortium name="The Broad Institute Genomics Platform"/>
            <consortium name="The Broad Institute Genome Sequencing Center for Infectious Disease"/>
            <person name="Wu L."/>
            <person name="Ma J."/>
        </authorList>
    </citation>
    <scope>NUCLEOTIDE SEQUENCE [LARGE SCALE GENOMIC DNA]</scope>
    <source>
        <strain evidence="3">CGMCC 4.1621</strain>
    </source>
</reference>
<dbReference type="PIRSF" id="PIRSF021350">
    <property type="entry name" value="UCP021350"/>
    <property type="match status" value="1"/>
</dbReference>
<proteinExistence type="predicted"/>
<dbReference type="Proteomes" id="UP001596410">
    <property type="component" value="Unassembled WGS sequence"/>
</dbReference>
<dbReference type="EMBL" id="JBHSZV010000004">
    <property type="protein sequence ID" value="MFC7060487.1"/>
    <property type="molecule type" value="Genomic_DNA"/>
</dbReference>
<protein>
    <submittedName>
        <fullName evidence="2">Helix-turn-helix domain-containing protein</fullName>
    </submittedName>
</protein>
<comment type="caution">
    <text evidence="2">The sequence shown here is derived from an EMBL/GenBank/DDBJ whole genome shotgun (WGS) entry which is preliminary data.</text>
</comment>
<evidence type="ECO:0000313" key="3">
    <source>
        <dbReference type="Proteomes" id="UP001596410"/>
    </source>
</evidence>
<evidence type="ECO:0000313" key="2">
    <source>
        <dbReference type="EMBL" id="MFC7060487.1"/>
    </source>
</evidence>
<feature type="domain" description="Helicase Helix-turn-helix" evidence="1">
    <location>
        <begin position="250"/>
        <end position="338"/>
    </location>
</feature>
<sequence length="357" mass="41631">MFKFILLNCIHTFKGERTISGIYNLIQGKRSSQTLQDARIYQLDRYFGIYPSLKKEKLEKAIDELVTEENVRLNSEQYPEILIAGEKYLSNSYILDNNYFAGMEYHRNIFIFEKRLRLLVQTITQSHMKDFSFIPIEDDVTIQLWVKKVYRQQDASKLIDSLYLELSQLLESICTKEAELFVGRLTGGGLIGGTREQLALHHKLNKENVDLMITHTLFYIFHSVKKDLNAYPVLAYCLEGLAQGELITSSAKQTYQWFNRGYTLQQISYKRNLKMSTIQDHIVEISLVMPSFSIDLFISDIAQEEIMNTIEHLETKKLKRLFEALDGKFNYFQLRLVLTRSNFIRKGGEDYVQTSSS</sequence>
<dbReference type="Pfam" id="PF14493">
    <property type="entry name" value="HTH_40"/>
    <property type="match status" value="1"/>
</dbReference>
<accession>A0ABW2EGY3</accession>
<keyword evidence="3" id="KW-1185">Reference proteome</keyword>
<dbReference type="Gene3D" id="1.10.10.1390">
    <property type="entry name" value="ATP-dependent DNA helicase RecQ"/>
    <property type="match status" value="1"/>
</dbReference>
<dbReference type="InterPro" id="IPR008308">
    <property type="entry name" value="YpbB-like"/>
</dbReference>
<gene>
    <name evidence="2" type="ORF">ACFQIC_01200</name>
</gene>
<dbReference type="RefSeq" id="WP_204706482.1">
    <property type="nucleotide sequence ID" value="NZ_JBHSZV010000004.1"/>
</dbReference>
<dbReference type="InterPro" id="IPR029491">
    <property type="entry name" value="Helicase_HTH"/>
</dbReference>
<evidence type="ECO:0000259" key="1">
    <source>
        <dbReference type="Pfam" id="PF14493"/>
    </source>
</evidence>